<dbReference type="Gene3D" id="3.20.20.80">
    <property type="entry name" value="Glycosidases"/>
    <property type="match status" value="1"/>
</dbReference>
<dbReference type="PANTHER" id="PTHR10030">
    <property type="entry name" value="ALPHA-L-FUCOSIDASE"/>
    <property type="match status" value="1"/>
</dbReference>
<dbReference type="PANTHER" id="PTHR10030:SF37">
    <property type="entry name" value="ALPHA-L-FUCOSIDASE-RELATED"/>
    <property type="match status" value="1"/>
</dbReference>
<dbReference type="Proteomes" id="UP001207930">
    <property type="component" value="Unassembled WGS sequence"/>
</dbReference>
<dbReference type="InterPro" id="IPR000421">
    <property type="entry name" value="FA58C"/>
</dbReference>
<feature type="chain" id="PRO_5045685806" description="alpha-L-fucosidase" evidence="6">
    <location>
        <begin position="27"/>
        <end position="1236"/>
    </location>
</feature>
<sequence>MSRPRFLPFIPAALLLLGLSTTETRAEVVIDSTHGNGGFVSSTLEFNGSPDGWMAQRGVWIGNGNSYLETAPFGIDDAEDSRFVMLHHDEGDHLTSTREFSLQAGESVALDFDWSVWGEGSDTVLTVQLWDTIADQAFATLGTFSTADGSSGYEQESLTFTAAQARARLALRFTISAAAGGLGKDFFIDRIHLTGGTVVPPGATAIIHAGAGNGGFVNGQVNLNGSPQGWVAEHGVWIGSGSSHLTTSPFGADTANDSRIVTLHRDGGDTLTSATGVAVRAGEEISVSFDRAVFGSGSPTTLSVQLWDEVAREVFTTLGTFASETTPGSWLQTNLTFTAPESRQRLVLRFAISAATGGQDFTIDRVHLAGGSVAAPLEIQYDFVHKILPGDDEATRIEKAAKTLPRPKQVEWQRMETTYFIHFGPNTFNGVEWGTGHESPDDFQPTAFDATQWVDVIKQAGGKMLILVVKHHDGFCLYPSRYTNHDLASASWLGGQGDIVRAVSEACADAGIALGIYLSPADLYQIEGGTTNYETGVGYYGNNSAAVASHIPTNPATFGSNPALTRPAAPGAGEHVYTVDDYNRYFLNQLYELLTEYGPIAEIWFDGANPHTGSSQTYNYPAWFDLIYKLQPDINIAVGGSDVRWVGNEIGIARETEWSVTPFSADPQLGGGQPNPFTVDIGSRSKIVPGSYTYWFPAEADVPILGGWFWHPNHPIRSTATLTDIYFKSVGRNANLLLNLSPDKRGLIPDNQIAPLYQAMSSINRTFEVNLADDAVPTASTTSEGQPAALALDGDLDTWWEPATGDAVPTFTLTFPETREFDIFVLQEAIATRSQRIEQFAIDTRTGTGEWVERAVSTTVGHKRIVKLPTAVTGDAVRFRILSSRLSPSLASVGVHLSAAAVSPPEISGRQPDGSVPILGSDGRVVRYTVDGSEPSATSPLYSSPVPLPLGGTIKAVAYEDGQPSYTVSRFFSGVVPTGWQVLSTDAEELPSGAAALAIDDHTDTSWLTPATGGATSHPHHLAIDMGAPRWIGGFGYHPADSGVGVVWDYRFETSTDGVHWTEASAGRFDNMVNNPNLRMVTLPQAVKVRYFRFTSLSDIAGSGRAGASEVTILPAGFEAYLREAGLQHLTATDDPNSDGRPLLMDYYFGSDPFGPATVNPVRIQREEGGIVLEALRRTGATALSAVLQSSTDLEEWEDLGTTLPASTDLGNGVTRDRYTLPQEGSKRFFRLHVKQ</sequence>
<evidence type="ECO:0000256" key="3">
    <source>
        <dbReference type="ARBA" id="ARBA00022729"/>
    </source>
</evidence>
<gene>
    <name evidence="8" type="ORF">OKA04_05100</name>
</gene>
<reference evidence="8 9" key="1">
    <citation type="submission" date="2022-10" db="EMBL/GenBank/DDBJ databases">
        <title>Luteolibacter flavescens strain MCCC 1K03193, whole genome shotgun sequencing project.</title>
        <authorList>
            <person name="Zhao G."/>
            <person name="Shen L."/>
        </authorList>
    </citation>
    <scope>NUCLEOTIDE SEQUENCE [LARGE SCALE GENOMIC DNA]</scope>
    <source>
        <strain evidence="8 9">MCCC 1K03193</strain>
    </source>
</reference>
<keyword evidence="3 6" id="KW-0732">Signal</keyword>
<accession>A0ABT3FKI7</accession>
<dbReference type="EMBL" id="JAPDDS010000002">
    <property type="protein sequence ID" value="MCW1884096.1"/>
    <property type="molecule type" value="Genomic_DNA"/>
</dbReference>
<dbReference type="PROSITE" id="PS50022">
    <property type="entry name" value="FA58C_3"/>
    <property type="match status" value="1"/>
</dbReference>
<evidence type="ECO:0000256" key="1">
    <source>
        <dbReference type="ARBA" id="ARBA00007951"/>
    </source>
</evidence>
<evidence type="ECO:0000256" key="2">
    <source>
        <dbReference type="ARBA" id="ARBA00012662"/>
    </source>
</evidence>
<dbReference type="InterPro" id="IPR000933">
    <property type="entry name" value="Glyco_hydro_29"/>
</dbReference>
<feature type="domain" description="F5/8 type C" evidence="7">
    <location>
        <begin position="965"/>
        <end position="1116"/>
    </location>
</feature>
<protein>
    <recommendedName>
        <fullName evidence="2">alpha-L-fucosidase</fullName>
        <ecNumber evidence="2">3.2.1.51</ecNumber>
    </recommendedName>
</protein>
<organism evidence="8 9">
    <name type="scientific">Luteolibacter flavescens</name>
    <dbReference type="NCBI Taxonomy" id="1859460"/>
    <lineage>
        <taxon>Bacteria</taxon>
        <taxon>Pseudomonadati</taxon>
        <taxon>Verrucomicrobiota</taxon>
        <taxon>Verrucomicrobiia</taxon>
        <taxon>Verrucomicrobiales</taxon>
        <taxon>Verrucomicrobiaceae</taxon>
        <taxon>Luteolibacter</taxon>
    </lineage>
</organism>
<dbReference type="Pfam" id="PF00754">
    <property type="entry name" value="F5_F8_type_C"/>
    <property type="match status" value="2"/>
</dbReference>
<dbReference type="InterPro" id="IPR057739">
    <property type="entry name" value="Glyco_hydro_29_N"/>
</dbReference>
<evidence type="ECO:0000313" key="9">
    <source>
        <dbReference type="Proteomes" id="UP001207930"/>
    </source>
</evidence>
<evidence type="ECO:0000256" key="5">
    <source>
        <dbReference type="ARBA" id="ARBA00023295"/>
    </source>
</evidence>
<dbReference type="SMART" id="SM00812">
    <property type="entry name" value="Alpha_L_fucos"/>
    <property type="match status" value="1"/>
</dbReference>
<dbReference type="RefSeq" id="WP_264500056.1">
    <property type="nucleotide sequence ID" value="NZ_JAPDDS010000002.1"/>
</dbReference>
<evidence type="ECO:0000256" key="6">
    <source>
        <dbReference type="SAM" id="SignalP"/>
    </source>
</evidence>
<keyword evidence="9" id="KW-1185">Reference proteome</keyword>
<comment type="similarity">
    <text evidence="1">Belongs to the glycosyl hydrolase 29 family.</text>
</comment>
<dbReference type="InterPro" id="IPR059177">
    <property type="entry name" value="GH29D-like_dom"/>
</dbReference>
<dbReference type="InterPro" id="IPR008979">
    <property type="entry name" value="Galactose-bd-like_sf"/>
</dbReference>
<dbReference type="SUPFAM" id="SSF51445">
    <property type="entry name" value="(Trans)glycosidases"/>
    <property type="match status" value="1"/>
</dbReference>
<keyword evidence="5" id="KW-0326">Glycosidase</keyword>
<dbReference type="InterPro" id="IPR017853">
    <property type="entry name" value="GH"/>
</dbReference>
<dbReference type="EC" id="3.2.1.51" evidence="2"/>
<name>A0ABT3FKI7_9BACT</name>
<evidence type="ECO:0000313" key="8">
    <source>
        <dbReference type="EMBL" id="MCW1884096.1"/>
    </source>
</evidence>
<dbReference type="Pfam" id="PF01120">
    <property type="entry name" value="Alpha_L_fucos"/>
    <property type="match status" value="1"/>
</dbReference>
<proteinExistence type="inferred from homology"/>
<comment type="caution">
    <text evidence="8">The sequence shown here is derived from an EMBL/GenBank/DDBJ whole genome shotgun (WGS) entry which is preliminary data.</text>
</comment>
<evidence type="ECO:0000259" key="7">
    <source>
        <dbReference type="PROSITE" id="PS50022"/>
    </source>
</evidence>
<evidence type="ECO:0000256" key="4">
    <source>
        <dbReference type="ARBA" id="ARBA00022801"/>
    </source>
</evidence>
<keyword evidence="4" id="KW-0378">Hydrolase</keyword>
<dbReference type="Gene3D" id="2.60.120.260">
    <property type="entry name" value="Galactose-binding domain-like"/>
    <property type="match status" value="3"/>
</dbReference>
<feature type="signal peptide" evidence="6">
    <location>
        <begin position="1"/>
        <end position="26"/>
    </location>
</feature>
<dbReference type="Pfam" id="PF13290">
    <property type="entry name" value="CHB_HEX_C_1"/>
    <property type="match status" value="1"/>
</dbReference>
<dbReference type="SUPFAM" id="SSF49785">
    <property type="entry name" value="Galactose-binding domain-like"/>
    <property type="match status" value="2"/>
</dbReference>